<gene>
    <name evidence="2" type="ORF">FPZ54_12240</name>
</gene>
<dbReference type="KEGG" id="ssua:FPZ54_12240"/>
<evidence type="ECO:0000313" key="3">
    <source>
        <dbReference type="Proteomes" id="UP000318055"/>
    </source>
</evidence>
<dbReference type="EMBL" id="CP042239">
    <property type="protein sequence ID" value="QDX26703.1"/>
    <property type="molecule type" value="Genomic_DNA"/>
</dbReference>
<dbReference type="RefSeq" id="WP_145847583.1">
    <property type="nucleotide sequence ID" value="NZ_CP042239.1"/>
</dbReference>
<accession>A0A518RGX3</accession>
<organism evidence="2 3">
    <name type="scientific">Sphingomonas suaedae</name>
    <dbReference type="NCBI Taxonomy" id="2599297"/>
    <lineage>
        <taxon>Bacteria</taxon>
        <taxon>Pseudomonadati</taxon>
        <taxon>Pseudomonadota</taxon>
        <taxon>Alphaproteobacteria</taxon>
        <taxon>Sphingomonadales</taxon>
        <taxon>Sphingomonadaceae</taxon>
        <taxon>Sphingomonas</taxon>
    </lineage>
</organism>
<evidence type="ECO:0000313" key="2">
    <source>
        <dbReference type="EMBL" id="QDX26703.1"/>
    </source>
</evidence>
<keyword evidence="3" id="KW-1185">Reference proteome</keyword>
<sequence>MSSERALFDSSDPTAETAADARAEADAAAGRVVSHEAVKRWVASWGSARPLPRPQIGD</sequence>
<dbReference type="Proteomes" id="UP000318055">
    <property type="component" value="Chromosome"/>
</dbReference>
<protein>
    <submittedName>
        <fullName evidence="2">CopG family transcriptional regulator</fullName>
    </submittedName>
</protein>
<feature type="region of interest" description="Disordered" evidence="1">
    <location>
        <begin position="1"/>
        <end position="23"/>
    </location>
</feature>
<dbReference type="AlphaFoldDB" id="A0A518RGX3"/>
<name>A0A518RGX3_9SPHN</name>
<evidence type="ECO:0000256" key="1">
    <source>
        <dbReference type="SAM" id="MobiDB-lite"/>
    </source>
</evidence>
<proteinExistence type="predicted"/>
<reference evidence="2 3" key="1">
    <citation type="submission" date="2019-07" db="EMBL/GenBank/DDBJ databases">
        <title>Sphingomonas alkalisoli sp. nov., isolated from rhizosphere soil of Suaedae salsa.</title>
        <authorList>
            <person name="Zhang H."/>
            <person name="Xu L."/>
            <person name="Zhang J.-X."/>
            <person name="Sun J.-Q."/>
        </authorList>
    </citation>
    <scope>NUCLEOTIDE SEQUENCE [LARGE SCALE GENOMIC DNA]</scope>
    <source>
        <strain evidence="2 3">XS-10</strain>
    </source>
</reference>